<evidence type="ECO:0000256" key="6">
    <source>
        <dbReference type="ARBA" id="ARBA00022989"/>
    </source>
</evidence>
<reference evidence="9 10" key="1">
    <citation type="submission" date="2013-11" db="EMBL/GenBank/DDBJ databases">
        <title>Opisthorchis viverrini - life in the bile duct.</title>
        <authorList>
            <person name="Young N.D."/>
            <person name="Nagarajan N."/>
            <person name="Lin S.J."/>
            <person name="Korhonen P.K."/>
            <person name="Jex A.R."/>
            <person name="Hall R.S."/>
            <person name="Safavi-Hemami H."/>
            <person name="Kaewkong W."/>
            <person name="Bertrand D."/>
            <person name="Gao S."/>
            <person name="Seet Q."/>
            <person name="Wongkham S."/>
            <person name="Teh B.T."/>
            <person name="Wongkham C."/>
            <person name="Intapan P.M."/>
            <person name="Maleewong W."/>
            <person name="Yang X."/>
            <person name="Hu M."/>
            <person name="Wang Z."/>
            <person name="Hofmann A."/>
            <person name="Sternberg P.W."/>
            <person name="Tan P."/>
            <person name="Wang J."/>
            <person name="Gasser R.B."/>
        </authorList>
    </citation>
    <scope>NUCLEOTIDE SEQUENCE [LARGE SCALE GENOMIC DNA]</scope>
</reference>
<evidence type="ECO:0000256" key="4">
    <source>
        <dbReference type="ARBA" id="ARBA00022729"/>
    </source>
</evidence>
<dbReference type="PANTHER" id="PTHR31826">
    <property type="entry name" value="NICALIN"/>
    <property type="match status" value="1"/>
</dbReference>
<evidence type="ECO:0000256" key="5">
    <source>
        <dbReference type="ARBA" id="ARBA00022824"/>
    </source>
</evidence>
<evidence type="ECO:0000256" key="7">
    <source>
        <dbReference type="ARBA" id="ARBA00023136"/>
    </source>
</evidence>
<organism evidence="9 10">
    <name type="scientific">Opisthorchis viverrini</name>
    <name type="common">Southeast Asian liver fluke</name>
    <dbReference type="NCBI Taxonomy" id="6198"/>
    <lineage>
        <taxon>Eukaryota</taxon>
        <taxon>Metazoa</taxon>
        <taxon>Spiralia</taxon>
        <taxon>Lophotrochozoa</taxon>
        <taxon>Platyhelminthes</taxon>
        <taxon>Trematoda</taxon>
        <taxon>Digenea</taxon>
        <taxon>Opisthorchiida</taxon>
        <taxon>Opisthorchiata</taxon>
        <taxon>Opisthorchiidae</taxon>
        <taxon>Opisthorchis</taxon>
    </lineage>
</organism>
<keyword evidence="3" id="KW-0812">Transmembrane</keyword>
<evidence type="ECO:0000313" key="10">
    <source>
        <dbReference type="Proteomes" id="UP000054324"/>
    </source>
</evidence>
<evidence type="ECO:0000256" key="3">
    <source>
        <dbReference type="ARBA" id="ARBA00022692"/>
    </source>
</evidence>
<evidence type="ECO:0000256" key="1">
    <source>
        <dbReference type="ARBA" id="ARBA00004389"/>
    </source>
</evidence>
<evidence type="ECO:0000256" key="8">
    <source>
        <dbReference type="ARBA" id="ARBA00023180"/>
    </source>
</evidence>
<dbReference type="AlphaFoldDB" id="A0A074ZSW8"/>
<evidence type="ECO:0000256" key="2">
    <source>
        <dbReference type="ARBA" id="ARBA00007717"/>
    </source>
</evidence>
<evidence type="ECO:0008006" key="11">
    <source>
        <dbReference type="Google" id="ProtNLM"/>
    </source>
</evidence>
<dbReference type="RefSeq" id="XP_009177884.1">
    <property type="nucleotide sequence ID" value="XM_009179620.1"/>
</dbReference>
<dbReference type="GO" id="GO:0009966">
    <property type="term" value="P:regulation of signal transduction"/>
    <property type="evidence" value="ECO:0007669"/>
    <property type="project" value="InterPro"/>
</dbReference>
<protein>
    <recommendedName>
        <fullName evidence="11">Peptidase M28 domain-containing protein</fullName>
    </recommendedName>
</protein>
<dbReference type="Proteomes" id="UP000054324">
    <property type="component" value="Unassembled WGS sequence"/>
</dbReference>
<keyword evidence="8" id="KW-0325">Glycoprotein</keyword>
<keyword evidence="5" id="KW-0256">Endoplasmic reticulum</keyword>
<dbReference type="EMBL" id="KL602279">
    <property type="protein sequence ID" value="KER18369.1"/>
    <property type="molecule type" value="Genomic_DNA"/>
</dbReference>
<keyword evidence="10" id="KW-1185">Reference proteome</keyword>
<proteinExistence type="inferred from homology"/>
<dbReference type="OrthoDB" id="5913609at2759"/>
<dbReference type="STRING" id="6198.A0A074ZSW8"/>
<sequence>STAIALNCELQSFDSKLVSRRCIILPLYAATIETIKDAAFHHVAGVIVSLPARNWPPELQKLEREILASEITIPIYFVLDSEQLTVTANDVLEMSRREQSVGGLAALATIWSTSYRVVMQPAAAKDTDMFHVTNIEGHLGIGDGRKLPVLLICAHYDAMSAI</sequence>
<dbReference type="CTD" id="20330273"/>
<dbReference type="KEGG" id="ovi:T265_16108"/>
<comment type="subcellular location">
    <subcellularLocation>
        <location evidence="1">Endoplasmic reticulum membrane</location>
        <topology evidence="1">Single-pass membrane protein</topology>
    </subcellularLocation>
</comment>
<feature type="non-terminal residue" evidence="9">
    <location>
        <position position="1"/>
    </location>
</feature>
<gene>
    <name evidence="9" type="ORF">T265_16108</name>
</gene>
<name>A0A074ZSW8_OPIVI</name>
<keyword evidence="4" id="KW-0732">Signal</keyword>
<keyword evidence="7" id="KW-0472">Membrane</keyword>
<dbReference type="GO" id="GO:0005789">
    <property type="term" value="C:endoplasmic reticulum membrane"/>
    <property type="evidence" value="ECO:0007669"/>
    <property type="project" value="UniProtKB-SubCell"/>
</dbReference>
<comment type="similarity">
    <text evidence="2">Belongs to the nicastrin family.</text>
</comment>
<keyword evidence="6" id="KW-1133">Transmembrane helix</keyword>
<accession>A0A074ZSW8</accession>
<evidence type="ECO:0000313" key="9">
    <source>
        <dbReference type="EMBL" id="KER18369.1"/>
    </source>
</evidence>
<feature type="non-terminal residue" evidence="9">
    <location>
        <position position="162"/>
    </location>
</feature>
<dbReference type="GeneID" id="20330273"/>
<dbReference type="InterPro" id="IPR016574">
    <property type="entry name" value="Nicalin"/>
</dbReference>